<dbReference type="KEGG" id="vg:24607006"/>
<sequence length="101" mass="11588">MSNYIENFIGSTGPVSGAAFKQITEYLEKNGTVVQEQEGESTLMRSLIVPLFTVFKVEDSYYQLMYQVFTPEVLEYKHHFPELSFAFNKLAKHEITKLGVN</sequence>
<protein>
    <submittedName>
        <fullName evidence="1">Uncharacterized protein</fullName>
    </submittedName>
</protein>
<dbReference type="EMBL" id="KM236245">
    <property type="protein sequence ID" value="AIW03264.1"/>
    <property type="molecule type" value="Genomic_DNA"/>
</dbReference>
<dbReference type="RefSeq" id="YP_009151066.1">
    <property type="nucleotide sequence ID" value="NC_027366.1"/>
</dbReference>
<gene>
    <name evidence="1" type="ORF">CPT_Mater107</name>
</gene>
<proteinExistence type="predicted"/>
<evidence type="ECO:0000313" key="1">
    <source>
        <dbReference type="EMBL" id="AIW03264.1"/>
    </source>
</evidence>
<dbReference type="Proteomes" id="UP000030206">
    <property type="component" value="Segment"/>
</dbReference>
<reference evidence="1 2" key="1">
    <citation type="submission" date="2014-07" db="EMBL/GenBank/DDBJ databases">
        <title>Complete Genome of Bacillus megaterium Myophage Mater.</title>
        <authorList>
            <person name="Lancaster J.C."/>
            <person name="Hodde M.K."/>
            <person name="Hernandez A.C."/>
            <person name="Everett G.F.K."/>
        </authorList>
    </citation>
    <scope>NUCLEOTIDE SEQUENCE [LARGE SCALE GENOMIC DNA]</scope>
</reference>
<evidence type="ECO:0000313" key="2">
    <source>
        <dbReference type="Proteomes" id="UP000030206"/>
    </source>
</evidence>
<name>A0A0A0RNP6_9CAUD</name>
<organism evidence="1 2">
    <name type="scientific">Bacillus phage Mater</name>
    <dbReference type="NCBI Taxonomy" id="1540090"/>
    <lineage>
        <taxon>Viruses</taxon>
        <taxon>Duplodnaviria</taxon>
        <taxon>Heunggongvirae</taxon>
        <taxon>Uroviricota</taxon>
        <taxon>Caudoviricetes</taxon>
        <taxon>Herelleviridae</taxon>
        <taxon>Bastillevirinae</taxon>
        <taxon>Matervirus</taxon>
        <taxon>Matervirus mater</taxon>
    </lineage>
</organism>
<dbReference type="GeneID" id="24607006"/>
<accession>A0A0A0RNP6</accession>
<keyword evidence="2" id="KW-1185">Reference proteome</keyword>